<name>K9E1X3_9BACE</name>
<feature type="signal peptide" evidence="6">
    <location>
        <begin position="1"/>
        <end position="21"/>
    </location>
</feature>
<evidence type="ECO:0000313" key="9">
    <source>
        <dbReference type="EMBL" id="EKU89701.1"/>
    </source>
</evidence>
<evidence type="ECO:0000256" key="2">
    <source>
        <dbReference type="ARBA" id="ARBA00006275"/>
    </source>
</evidence>
<comment type="similarity">
    <text evidence="2">Belongs to the SusD family.</text>
</comment>
<dbReference type="InterPro" id="IPR011990">
    <property type="entry name" value="TPR-like_helical_dom_sf"/>
</dbReference>
<keyword evidence="5" id="KW-0998">Cell outer membrane</keyword>
<evidence type="ECO:0000256" key="5">
    <source>
        <dbReference type="ARBA" id="ARBA00023237"/>
    </source>
</evidence>
<feature type="domain" description="SusD-like N-terminal" evidence="8">
    <location>
        <begin position="87"/>
        <end position="210"/>
    </location>
</feature>
<dbReference type="PROSITE" id="PS51257">
    <property type="entry name" value="PROKAR_LIPOPROTEIN"/>
    <property type="match status" value="1"/>
</dbReference>
<dbReference type="InterPro" id="IPR012944">
    <property type="entry name" value="SusD_RagB_dom"/>
</dbReference>
<evidence type="ECO:0000259" key="8">
    <source>
        <dbReference type="Pfam" id="PF14322"/>
    </source>
</evidence>
<dbReference type="AlphaFoldDB" id="K9E1X3"/>
<dbReference type="HOGENOM" id="CLU_015553_1_0_10"/>
<reference evidence="9 10" key="1">
    <citation type="submission" date="2012-09" db="EMBL/GenBank/DDBJ databases">
        <title>The Genome Sequence of Bacteroides oleiciplenus YIT 12058.</title>
        <authorList>
            <consortium name="The Broad Institute Genome Sequencing Platform"/>
            <person name="Earl A."/>
            <person name="Ward D."/>
            <person name="Feldgarden M."/>
            <person name="Gevers D."/>
            <person name="Morotomi M."/>
            <person name="Walker B."/>
            <person name="Young S.K."/>
            <person name="Zeng Q."/>
            <person name="Gargeya S."/>
            <person name="Fitzgerald M."/>
            <person name="Haas B."/>
            <person name="Abouelleil A."/>
            <person name="Alvarado L."/>
            <person name="Arachchi H.M."/>
            <person name="Berlin A.M."/>
            <person name="Chapman S.B."/>
            <person name="Goldberg J."/>
            <person name="Griggs A."/>
            <person name="Gujja S."/>
            <person name="Hansen M."/>
            <person name="Howarth C."/>
            <person name="Imamovic A."/>
            <person name="Larimer J."/>
            <person name="McCowen C."/>
            <person name="Montmayeur A."/>
            <person name="Murphy C."/>
            <person name="Neiman D."/>
            <person name="Pearson M."/>
            <person name="Priest M."/>
            <person name="Roberts A."/>
            <person name="Saif S."/>
            <person name="Shea T."/>
            <person name="Sisk P."/>
            <person name="Sykes S."/>
            <person name="Wortman J."/>
            <person name="Nusbaum C."/>
            <person name="Birren B."/>
        </authorList>
    </citation>
    <scope>NUCLEOTIDE SEQUENCE [LARGE SCALE GENOMIC DNA]</scope>
    <source>
        <strain evidence="9 10">YIT 12058</strain>
    </source>
</reference>
<keyword evidence="10" id="KW-1185">Reference proteome</keyword>
<comment type="subcellular location">
    <subcellularLocation>
        <location evidence="1">Cell outer membrane</location>
    </subcellularLocation>
</comment>
<sequence length="562" mass="64618">MIKKIYSLLICVILVSSCSLDREPETTLSDPKFWKSEADLRGACNRLYIDLPGFLTGRGHDLRSEELIGTTPDPISSGSRGIPEKSADWTDPYNKIGVCNNIIIKGETAPIAETAKNRWIAEARFFRAFHYFDLVKKYGDVPLILKVFISTSDPDIKKERDSRETVIQQCYEDLEFACEWLPEIDALSDVSNWGRVSRSAALAMITRIGLYEGTYIKYHNLQEGDSRSHLKKAIDAAETMIYTEKKHSLYPNYQNLFYFEGEGRQNKENVFVKIYGPNGASNAIVYHNQSSTKATQVSLTRQIIDNYLYTDGLPRTKSAHYIVDVKHDDVFVNRDPRMRMTIFAYKEVAFKGAEYRPFDQVNHSGKGYPIKKGYMNSEFNTNGQETVDKMIIRYAEVLLSYAEALYEYNGEISDTKLDETVNLIRKRSGFDAVLSNQFVSANQLNMLEEIRRERIVEFIDEDMHYDDIIRWKTAEKLLPQALLGILFNPDESTKTDKELNYQFTDENGYYKGVKLYDQPNIYVGEDISGRSFNPERDYLYPVPSYEISTSGGNIKQNPKWNN</sequence>
<evidence type="ECO:0000256" key="6">
    <source>
        <dbReference type="SAM" id="SignalP"/>
    </source>
</evidence>
<organism evidence="9 10">
    <name type="scientific">Bacteroides oleiciplenus YIT 12058</name>
    <dbReference type="NCBI Taxonomy" id="742727"/>
    <lineage>
        <taxon>Bacteria</taxon>
        <taxon>Pseudomonadati</taxon>
        <taxon>Bacteroidota</taxon>
        <taxon>Bacteroidia</taxon>
        <taxon>Bacteroidales</taxon>
        <taxon>Bacteroidaceae</taxon>
        <taxon>Bacteroides</taxon>
    </lineage>
</organism>
<dbReference type="eggNOG" id="COG0457">
    <property type="taxonomic scope" value="Bacteria"/>
</dbReference>
<dbReference type="Proteomes" id="UP000009872">
    <property type="component" value="Unassembled WGS sequence"/>
</dbReference>
<evidence type="ECO:0008006" key="11">
    <source>
        <dbReference type="Google" id="ProtNLM"/>
    </source>
</evidence>
<evidence type="ECO:0000256" key="3">
    <source>
        <dbReference type="ARBA" id="ARBA00022729"/>
    </source>
</evidence>
<feature type="chain" id="PRO_5003928717" description="RagB/SusD domain-containing protein" evidence="6">
    <location>
        <begin position="22"/>
        <end position="562"/>
    </location>
</feature>
<evidence type="ECO:0000256" key="1">
    <source>
        <dbReference type="ARBA" id="ARBA00004442"/>
    </source>
</evidence>
<accession>K9E1X3</accession>
<evidence type="ECO:0000256" key="4">
    <source>
        <dbReference type="ARBA" id="ARBA00023136"/>
    </source>
</evidence>
<dbReference type="Pfam" id="PF07980">
    <property type="entry name" value="SusD_RagB"/>
    <property type="match status" value="1"/>
</dbReference>
<dbReference type="Pfam" id="PF14322">
    <property type="entry name" value="SusD-like_3"/>
    <property type="match status" value="1"/>
</dbReference>
<dbReference type="SUPFAM" id="SSF48452">
    <property type="entry name" value="TPR-like"/>
    <property type="match status" value="1"/>
</dbReference>
<keyword evidence="3 6" id="KW-0732">Signal</keyword>
<evidence type="ECO:0000313" key="10">
    <source>
        <dbReference type="Proteomes" id="UP000009872"/>
    </source>
</evidence>
<gene>
    <name evidence="9" type="ORF">HMPREF9447_03139</name>
</gene>
<dbReference type="PATRIC" id="fig|742727.4.peg.3208"/>
<protein>
    <recommendedName>
        <fullName evidence="11">RagB/SusD domain-containing protein</fullName>
    </recommendedName>
</protein>
<evidence type="ECO:0000259" key="7">
    <source>
        <dbReference type="Pfam" id="PF07980"/>
    </source>
</evidence>
<dbReference type="STRING" id="742727.HMPREF9447_03139"/>
<dbReference type="RefSeq" id="WP_009130674.1">
    <property type="nucleotide sequence ID" value="NZ_JH992942.1"/>
</dbReference>
<proteinExistence type="inferred from homology"/>
<keyword evidence="4" id="KW-0472">Membrane</keyword>
<dbReference type="InterPro" id="IPR033985">
    <property type="entry name" value="SusD-like_N"/>
</dbReference>
<dbReference type="Gene3D" id="1.25.40.390">
    <property type="match status" value="1"/>
</dbReference>
<comment type="caution">
    <text evidence="9">The sequence shown here is derived from an EMBL/GenBank/DDBJ whole genome shotgun (WGS) entry which is preliminary data.</text>
</comment>
<dbReference type="EMBL" id="ADLF01000013">
    <property type="protein sequence ID" value="EKU89701.1"/>
    <property type="molecule type" value="Genomic_DNA"/>
</dbReference>
<dbReference type="GO" id="GO:0009279">
    <property type="term" value="C:cell outer membrane"/>
    <property type="evidence" value="ECO:0007669"/>
    <property type="project" value="UniProtKB-SubCell"/>
</dbReference>
<feature type="domain" description="RagB/SusD" evidence="7">
    <location>
        <begin position="268"/>
        <end position="560"/>
    </location>
</feature>